<name>A0A9P4NDS5_9PEZI</name>
<evidence type="ECO:0000313" key="2">
    <source>
        <dbReference type="Proteomes" id="UP000800235"/>
    </source>
</evidence>
<organism evidence="1 2">
    <name type="scientific">Tothia fuscella</name>
    <dbReference type="NCBI Taxonomy" id="1048955"/>
    <lineage>
        <taxon>Eukaryota</taxon>
        <taxon>Fungi</taxon>
        <taxon>Dikarya</taxon>
        <taxon>Ascomycota</taxon>
        <taxon>Pezizomycotina</taxon>
        <taxon>Dothideomycetes</taxon>
        <taxon>Pleosporomycetidae</taxon>
        <taxon>Venturiales</taxon>
        <taxon>Cylindrosympodiaceae</taxon>
        <taxon>Tothia</taxon>
    </lineage>
</organism>
<sequence length="132" mass="14778">MKKVIQTLDPFVNAHDATLIALQNLLEDVDVVCRNGFKNEAAGEEVAEGLREEVLTLQQRVVDQWAKTEKAMRMLKEAVDSMRRVQHTDKLLERGSRSKAQEESALSISVAVPAAVISELDSWEDDQVTQES</sequence>
<proteinExistence type="predicted"/>
<gene>
    <name evidence="1" type="ORF">EJ08DRAFT_703755</name>
</gene>
<dbReference type="AlphaFoldDB" id="A0A9P4NDS5"/>
<comment type="caution">
    <text evidence="1">The sequence shown here is derived from an EMBL/GenBank/DDBJ whole genome shotgun (WGS) entry which is preliminary data.</text>
</comment>
<protein>
    <submittedName>
        <fullName evidence="1">Uncharacterized protein</fullName>
    </submittedName>
</protein>
<dbReference type="Proteomes" id="UP000800235">
    <property type="component" value="Unassembled WGS sequence"/>
</dbReference>
<dbReference type="EMBL" id="MU007172">
    <property type="protein sequence ID" value="KAF2416027.1"/>
    <property type="molecule type" value="Genomic_DNA"/>
</dbReference>
<accession>A0A9P4NDS5</accession>
<reference evidence="1" key="1">
    <citation type="journal article" date="2020" name="Stud. Mycol.">
        <title>101 Dothideomycetes genomes: a test case for predicting lifestyles and emergence of pathogens.</title>
        <authorList>
            <person name="Haridas S."/>
            <person name="Albert R."/>
            <person name="Binder M."/>
            <person name="Bloem J."/>
            <person name="Labutti K."/>
            <person name="Salamov A."/>
            <person name="Andreopoulos B."/>
            <person name="Baker S."/>
            <person name="Barry K."/>
            <person name="Bills G."/>
            <person name="Bluhm B."/>
            <person name="Cannon C."/>
            <person name="Castanera R."/>
            <person name="Culley D."/>
            <person name="Daum C."/>
            <person name="Ezra D."/>
            <person name="Gonzalez J."/>
            <person name="Henrissat B."/>
            <person name="Kuo A."/>
            <person name="Liang C."/>
            <person name="Lipzen A."/>
            <person name="Lutzoni F."/>
            <person name="Magnuson J."/>
            <person name="Mondo S."/>
            <person name="Nolan M."/>
            <person name="Ohm R."/>
            <person name="Pangilinan J."/>
            <person name="Park H.-J."/>
            <person name="Ramirez L."/>
            <person name="Alfaro M."/>
            <person name="Sun H."/>
            <person name="Tritt A."/>
            <person name="Yoshinaga Y."/>
            <person name="Zwiers L.-H."/>
            <person name="Turgeon B."/>
            <person name="Goodwin S."/>
            <person name="Spatafora J."/>
            <person name="Crous P."/>
            <person name="Grigoriev I."/>
        </authorList>
    </citation>
    <scope>NUCLEOTIDE SEQUENCE</scope>
    <source>
        <strain evidence="1">CBS 130266</strain>
    </source>
</reference>
<evidence type="ECO:0000313" key="1">
    <source>
        <dbReference type="EMBL" id="KAF2416027.1"/>
    </source>
</evidence>
<keyword evidence="2" id="KW-1185">Reference proteome</keyword>